<keyword evidence="6" id="KW-1185">Reference proteome</keyword>
<dbReference type="Proteomes" id="UP000077248">
    <property type="component" value="Unassembled WGS sequence"/>
</dbReference>
<keyword evidence="2" id="KW-0496">Mitochondrion</keyword>
<dbReference type="KEGG" id="aalt:CC77DRAFT_1017625"/>
<dbReference type="GeneID" id="29110039"/>
<evidence type="ECO:0000256" key="2">
    <source>
        <dbReference type="ARBA" id="ARBA00023128"/>
    </source>
</evidence>
<organism evidence="5 6">
    <name type="scientific">Alternaria alternata</name>
    <name type="common">Alternaria rot fungus</name>
    <name type="synonym">Torula alternata</name>
    <dbReference type="NCBI Taxonomy" id="5599"/>
    <lineage>
        <taxon>Eukaryota</taxon>
        <taxon>Fungi</taxon>
        <taxon>Dikarya</taxon>
        <taxon>Ascomycota</taxon>
        <taxon>Pezizomycotina</taxon>
        <taxon>Dothideomycetes</taxon>
        <taxon>Pleosporomycetidae</taxon>
        <taxon>Pleosporales</taxon>
        <taxon>Pleosporineae</taxon>
        <taxon>Pleosporaceae</taxon>
        <taxon>Alternaria</taxon>
        <taxon>Alternaria sect. Alternaria</taxon>
        <taxon>Alternaria alternata complex</taxon>
    </lineage>
</organism>
<dbReference type="RefSeq" id="XP_018389426.1">
    <property type="nucleotide sequence ID" value="XM_018524445.1"/>
</dbReference>
<accession>A0A177DW95</accession>
<gene>
    <name evidence="5" type="ORF">CC77DRAFT_1017625</name>
</gene>
<dbReference type="PANTHER" id="PTHR28074:SF1">
    <property type="entry name" value="ATP SYNTHASE SUBUNIT K, MITOCHONDRIAL"/>
    <property type="match status" value="1"/>
</dbReference>
<dbReference type="PANTHER" id="PTHR28074">
    <property type="entry name" value="ATP SYNTHASE SUBUNIT K, MITOCHONDRIAL"/>
    <property type="match status" value="1"/>
</dbReference>
<dbReference type="GO" id="GO:0031966">
    <property type="term" value="C:mitochondrial membrane"/>
    <property type="evidence" value="ECO:0007669"/>
    <property type="project" value="UniProtKB-SubCell"/>
</dbReference>
<feature type="region of interest" description="Disordered" evidence="4">
    <location>
        <begin position="13"/>
        <end position="36"/>
    </location>
</feature>
<evidence type="ECO:0000256" key="3">
    <source>
        <dbReference type="ARBA" id="ARBA00023136"/>
    </source>
</evidence>
<dbReference type="AlphaFoldDB" id="A0A177DW95"/>
<reference evidence="5 6" key="1">
    <citation type="submission" date="2016-05" db="EMBL/GenBank/DDBJ databases">
        <title>Comparative analysis of secretome profiles of manganese(II)-oxidizing ascomycete fungi.</title>
        <authorList>
            <consortium name="DOE Joint Genome Institute"/>
            <person name="Zeiner C.A."/>
            <person name="Purvine S.O."/>
            <person name="Zink E.M."/>
            <person name="Wu S."/>
            <person name="Pasa-Tolic L."/>
            <person name="Chaput D.L."/>
            <person name="Haridas S."/>
            <person name="Grigoriev I.V."/>
            <person name="Santelli C.M."/>
            <person name="Hansel C.M."/>
        </authorList>
    </citation>
    <scope>NUCLEOTIDE SEQUENCE [LARGE SCALE GENOMIC DNA]</scope>
    <source>
        <strain evidence="5 6">SRC1lrK2f</strain>
    </source>
</reference>
<evidence type="ECO:0000256" key="1">
    <source>
        <dbReference type="ARBA" id="ARBA00004325"/>
    </source>
</evidence>
<sequence length="54" mass="5687">MATLGITFTGAALSMGGKKAEDPTTPPINAKSSEEESFVKEYVKKAADKVQGKQ</sequence>
<evidence type="ECO:0000256" key="4">
    <source>
        <dbReference type="SAM" id="MobiDB-lite"/>
    </source>
</evidence>
<dbReference type="VEuPathDB" id="FungiDB:CC77DRAFT_1017625"/>
<dbReference type="InterPro" id="IPR021278">
    <property type="entry name" value="ATP19"/>
</dbReference>
<keyword evidence="3" id="KW-0472">Membrane</keyword>
<dbReference type="GO" id="GO:0015986">
    <property type="term" value="P:proton motive force-driven ATP synthesis"/>
    <property type="evidence" value="ECO:0007669"/>
    <property type="project" value="TreeGrafter"/>
</dbReference>
<evidence type="ECO:0000313" key="5">
    <source>
        <dbReference type="EMBL" id="OAG24005.1"/>
    </source>
</evidence>
<dbReference type="STRING" id="5599.A0A177DW95"/>
<dbReference type="EMBL" id="KV441472">
    <property type="protein sequence ID" value="OAG24005.1"/>
    <property type="molecule type" value="Genomic_DNA"/>
</dbReference>
<evidence type="ECO:0008006" key="7">
    <source>
        <dbReference type="Google" id="ProtNLM"/>
    </source>
</evidence>
<protein>
    <recommendedName>
        <fullName evidence="7">DUF2611 domain-containing protein</fullName>
    </recommendedName>
</protein>
<evidence type="ECO:0000313" key="6">
    <source>
        <dbReference type="Proteomes" id="UP000077248"/>
    </source>
</evidence>
<comment type="subcellular location">
    <subcellularLocation>
        <location evidence="1">Mitochondrion membrane</location>
    </subcellularLocation>
</comment>
<proteinExistence type="predicted"/>
<dbReference type="Pfam" id="PF11022">
    <property type="entry name" value="ATP19"/>
    <property type="match status" value="1"/>
</dbReference>
<name>A0A177DW95_ALTAL</name>